<organism evidence="2 3">
    <name type="scientific">Rhizobium etli (strain CIAT 652)</name>
    <dbReference type="NCBI Taxonomy" id="491916"/>
    <lineage>
        <taxon>Bacteria</taxon>
        <taxon>Pseudomonadati</taxon>
        <taxon>Pseudomonadota</taxon>
        <taxon>Alphaproteobacteria</taxon>
        <taxon>Hyphomicrobiales</taxon>
        <taxon>Rhizobiaceae</taxon>
        <taxon>Rhizobium/Agrobacterium group</taxon>
        <taxon>Rhizobium</taxon>
    </lineage>
</organism>
<accession>B3PUE8</accession>
<feature type="compositionally biased region" description="Basic and acidic residues" evidence="1">
    <location>
        <begin position="74"/>
        <end position="89"/>
    </location>
</feature>
<dbReference type="KEGG" id="rec:RHECIAT_CH0003081"/>
<feature type="region of interest" description="Disordered" evidence="1">
    <location>
        <begin position="74"/>
        <end position="97"/>
    </location>
</feature>
<dbReference type="EMBL" id="CP001074">
    <property type="protein sequence ID" value="ACE92029.1"/>
    <property type="molecule type" value="Genomic_DNA"/>
</dbReference>
<sequence length="97" mass="11260">MTTEPRLIGRKAAAAYCGIAESTFSLWVATYKMPPCIPGTRKWDRRAIDAKLNEISRLDVSPTEDRYAKWMRENSGETDLQKWRRERDAKRRKNGGQ</sequence>
<gene>
    <name evidence="2" type="ordered locus">RHECIAT_CH0003081</name>
</gene>
<dbReference type="Proteomes" id="UP000008817">
    <property type="component" value="Chromosome"/>
</dbReference>
<dbReference type="AlphaFoldDB" id="B3PUE8"/>
<protein>
    <submittedName>
        <fullName evidence="2">Hypothetical conserved protein</fullName>
    </submittedName>
</protein>
<reference evidence="2 3" key="1">
    <citation type="submission" date="2008-04" db="EMBL/GenBank/DDBJ databases">
        <title>Genome diversity and DNA divergence of Rhizobium etli.</title>
        <authorList>
            <person name="Gonzalez V."/>
            <person name="Acosta J.L."/>
            <person name="Santamaria R.I."/>
            <person name="Bustos P."/>
            <person name="Hernandez-Gonzalez I.L."/>
            <person name="Fernandez J.L."/>
            <person name="Diaz R."/>
            <person name="Flores M."/>
            <person name="Mora J."/>
            <person name="Palacios R."/>
            <person name="Davila G."/>
        </authorList>
    </citation>
    <scope>NUCLEOTIDE SEQUENCE [LARGE SCALE GENOMIC DNA]</scope>
    <source>
        <strain evidence="2 3">CIAT 652</strain>
    </source>
</reference>
<dbReference type="eggNOG" id="ENOG5033MMS">
    <property type="taxonomic scope" value="Bacteria"/>
</dbReference>
<evidence type="ECO:0000313" key="3">
    <source>
        <dbReference type="Proteomes" id="UP000008817"/>
    </source>
</evidence>
<dbReference type="HOGENOM" id="CLU_183049_0_0_5"/>
<evidence type="ECO:0000313" key="2">
    <source>
        <dbReference type="EMBL" id="ACE92029.1"/>
    </source>
</evidence>
<proteinExistence type="predicted"/>
<name>B3PUE8_RHIE6</name>
<evidence type="ECO:0000256" key="1">
    <source>
        <dbReference type="SAM" id="MobiDB-lite"/>
    </source>
</evidence>